<sequence length="278" mass="30978">MVAKRLSKRGLYAFLTSHDDLAAVMIRETIPFPGKVIPNRRTFDRRLGSIQSVAQLYLLTGAKFLKQRIGLGLARLALDNRMFPAKGGVWHSKNQKQGIIPEKLRDVDQTAGWGKSAYRGWVFGHGLDVFVTTGKLVVPVLALGRSLKIKGSPAAKSVASLLGCIKVKKGIVAADSEYESRVLDSLLQLSGRRLHTPAKRHPGKAPKSKTYQRRKTTVEPLYERILLALSARGKLPFKGEQAWGWLMVGLLLYQLAIIHQVINYHPNPMRVTHLIHIL</sequence>
<comment type="caution">
    <text evidence="2">The sequence shown here is derived from an EMBL/GenBank/DDBJ whole genome shotgun (WGS) entry which is preliminary data.</text>
</comment>
<keyword evidence="1" id="KW-1133">Transmembrane helix</keyword>
<gene>
    <name evidence="2" type="ORF">CO161_04975</name>
</gene>
<protein>
    <recommendedName>
        <fullName evidence="4">Transposase IS4-like domain-containing protein</fullName>
    </recommendedName>
</protein>
<keyword evidence="1" id="KW-0472">Membrane</keyword>
<evidence type="ECO:0000313" key="2">
    <source>
        <dbReference type="EMBL" id="PJA62717.1"/>
    </source>
</evidence>
<dbReference type="EMBL" id="PFWH01000165">
    <property type="protein sequence ID" value="PJA62717.1"/>
    <property type="molecule type" value="Genomic_DNA"/>
</dbReference>
<proteinExistence type="predicted"/>
<accession>A0A2M7YIB8</accession>
<organism evidence="2 3">
    <name type="scientific">Candidatus Portnoybacteria bacterium CG_4_9_14_3_um_filter_44_9</name>
    <dbReference type="NCBI Taxonomy" id="1974806"/>
    <lineage>
        <taxon>Bacteria</taxon>
        <taxon>Candidatus Portnoyibacteriota</taxon>
    </lineage>
</organism>
<name>A0A2M7YIB8_9BACT</name>
<feature type="transmembrane region" description="Helical" evidence="1">
    <location>
        <begin position="242"/>
        <end position="262"/>
    </location>
</feature>
<reference evidence="3" key="1">
    <citation type="submission" date="2017-09" db="EMBL/GenBank/DDBJ databases">
        <title>Depth-based differentiation of microbial function through sediment-hosted aquifers and enrichment of novel symbionts in the deep terrestrial subsurface.</title>
        <authorList>
            <person name="Probst A.J."/>
            <person name="Ladd B."/>
            <person name="Jarett J.K."/>
            <person name="Geller-Mcgrath D.E."/>
            <person name="Sieber C.M.K."/>
            <person name="Emerson J.B."/>
            <person name="Anantharaman K."/>
            <person name="Thomas B.C."/>
            <person name="Malmstrom R."/>
            <person name="Stieglmeier M."/>
            <person name="Klingl A."/>
            <person name="Woyke T."/>
            <person name="Ryan C.M."/>
            <person name="Banfield J.F."/>
        </authorList>
    </citation>
    <scope>NUCLEOTIDE SEQUENCE [LARGE SCALE GENOMIC DNA]</scope>
</reference>
<evidence type="ECO:0008006" key="4">
    <source>
        <dbReference type="Google" id="ProtNLM"/>
    </source>
</evidence>
<keyword evidence="1" id="KW-0812">Transmembrane</keyword>
<dbReference type="AlphaFoldDB" id="A0A2M7YIB8"/>
<evidence type="ECO:0000313" key="3">
    <source>
        <dbReference type="Proteomes" id="UP000229026"/>
    </source>
</evidence>
<dbReference type="Proteomes" id="UP000229026">
    <property type="component" value="Unassembled WGS sequence"/>
</dbReference>
<evidence type="ECO:0000256" key="1">
    <source>
        <dbReference type="SAM" id="Phobius"/>
    </source>
</evidence>